<dbReference type="STRING" id="762845.BCR26_13255"/>
<name>A0A1E5KXF5_9ENTE</name>
<evidence type="ECO:0000313" key="2">
    <source>
        <dbReference type="EMBL" id="OEH82533.1"/>
    </source>
</evidence>
<keyword evidence="3" id="KW-1185">Reference proteome</keyword>
<dbReference type="Proteomes" id="UP000095256">
    <property type="component" value="Unassembled WGS sequence"/>
</dbReference>
<sequence>MHHKEDSLREEYQSEKRVLEEQEETLLRQRDRGLSELDDMVDKARYYFGDFADDYELQKGIMAVSMIKEELIDTVQHERRSIERQLEETEENYYQGLRQLETDSSE</sequence>
<comment type="caution">
    <text evidence="2">The sequence shown here is derived from an EMBL/GenBank/DDBJ whole genome shotgun (WGS) entry which is preliminary data.</text>
</comment>
<reference evidence="2 3" key="1">
    <citation type="submission" date="2016-09" db="EMBL/GenBank/DDBJ databases">
        <authorList>
            <person name="Capua I."/>
            <person name="De Benedictis P."/>
            <person name="Joannis T."/>
            <person name="Lombin L.H."/>
            <person name="Cattoli G."/>
        </authorList>
    </citation>
    <scope>NUCLEOTIDE SEQUENCE [LARGE SCALE GENOMIC DNA]</scope>
    <source>
        <strain evidence="2 3">LMG 25899</strain>
    </source>
</reference>
<protein>
    <submittedName>
        <fullName evidence="2">Uncharacterized protein</fullName>
    </submittedName>
</protein>
<gene>
    <name evidence="2" type="ORF">BCR26_13255</name>
</gene>
<accession>A0A1E5KXF5</accession>
<dbReference type="EMBL" id="MIEK01000021">
    <property type="protein sequence ID" value="OEH82533.1"/>
    <property type="molecule type" value="Genomic_DNA"/>
</dbReference>
<proteinExistence type="predicted"/>
<evidence type="ECO:0000313" key="3">
    <source>
        <dbReference type="Proteomes" id="UP000095256"/>
    </source>
</evidence>
<organism evidence="2 3">
    <name type="scientific">Enterococcus rivorum</name>
    <dbReference type="NCBI Taxonomy" id="762845"/>
    <lineage>
        <taxon>Bacteria</taxon>
        <taxon>Bacillati</taxon>
        <taxon>Bacillota</taxon>
        <taxon>Bacilli</taxon>
        <taxon>Lactobacillales</taxon>
        <taxon>Enterococcaceae</taxon>
        <taxon>Enterococcus</taxon>
    </lineage>
</organism>
<dbReference type="AlphaFoldDB" id="A0A1E5KXF5"/>
<feature type="region of interest" description="Disordered" evidence="1">
    <location>
        <begin position="1"/>
        <end position="33"/>
    </location>
</feature>
<dbReference type="RefSeq" id="WP_069698530.1">
    <property type="nucleotide sequence ID" value="NZ_JAGGMA010000028.1"/>
</dbReference>
<evidence type="ECO:0000256" key="1">
    <source>
        <dbReference type="SAM" id="MobiDB-lite"/>
    </source>
</evidence>